<proteinExistence type="inferred from homology"/>
<dbReference type="SUPFAM" id="SSF50022">
    <property type="entry name" value="ISP domain"/>
    <property type="match status" value="1"/>
</dbReference>
<evidence type="ECO:0000256" key="4">
    <source>
        <dbReference type="ARBA" id="ARBA00023014"/>
    </source>
</evidence>
<evidence type="ECO:0000256" key="2">
    <source>
        <dbReference type="ARBA" id="ARBA00022723"/>
    </source>
</evidence>
<comment type="caution">
    <text evidence="8">The sequence shown here is derived from an EMBL/GenBank/DDBJ whole genome shotgun (WGS) entry which is preliminary data.</text>
</comment>
<feature type="domain" description="Rieske" evidence="7">
    <location>
        <begin position="10"/>
        <end position="105"/>
    </location>
</feature>
<dbReference type="Proteomes" id="UP000321514">
    <property type="component" value="Unassembled WGS sequence"/>
</dbReference>
<dbReference type="PANTHER" id="PTHR21496:SF0">
    <property type="entry name" value="RIESKE DOMAIN-CONTAINING PROTEIN"/>
    <property type="match status" value="1"/>
</dbReference>
<keyword evidence="8" id="KW-0489">Methyltransferase</keyword>
<dbReference type="RefSeq" id="WP_052771450.1">
    <property type="nucleotide sequence ID" value="NZ_BJXR01000034.1"/>
</dbReference>
<dbReference type="Gene3D" id="2.102.10.10">
    <property type="entry name" value="Rieske [2Fe-2S] iron-sulphur domain"/>
    <property type="match status" value="1"/>
</dbReference>
<dbReference type="EMBL" id="BJXR01000034">
    <property type="protein sequence ID" value="GEN09473.1"/>
    <property type="molecule type" value="Genomic_DNA"/>
</dbReference>
<dbReference type="InterPro" id="IPR017941">
    <property type="entry name" value="Rieske_2Fe-2S"/>
</dbReference>
<comment type="cofactor">
    <cofactor evidence="5">
        <name>[2Fe-2S] cluster</name>
        <dbReference type="ChEBI" id="CHEBI:190135"/>
    </cofactor>
</comment>
<dbReference type="OrthoDB" id="9800167at2"/>
<dbReference type="GO" id="GO:0032259">
    <property type="term" value="P:methylation"/>
    <property type="evidence" value="ECO:0007669"/>
    <property type="project" value="UniProtKB-KW"/>
</dbReference>
<comment type="similarity">
    <text evidence="6">Belongs to the bacterial ring-hydroxylating dioxygenase ferredoxin component family.</text>
</comment>
<dbReference type="Pfam" id="PF00355">
    <property type="entry name" value="Rieske"/>
    <property type="match status" value="1"/>
</dbReference>
<name>A0A511T791_MYXFU</name>
<keyword evidence="8" id="KW-0808">Transferase</keyword>
<evidence type="ECO:0000313" key="9">
    <source>
        <dbReference type="EMBL" id="SEU32440.1"/>
    </source>
</evidence>
<evidence type="ECO:0000256" key="6">
    <source>
        <dbReference type="ARBA" id="ARBA00038001"/>
    </source>
</evidence>
<dbReference type="AlphaFoldDB" id="A0A511T791"/>
<dbReference type="Proteomes" id="UP000183760">
    <property type="component" value="Unassembled WGS sequence"/>
</dbReference>
<dbReference type="EMBL" id="FOIB01000009">
    <property type="protein sequence ID" value="SEU32440.1"/>
    <property type="molecule type" value="Genomic_DNA"/>
</dbReference>
<evidence type="ECO:0000259" key="7">
    <source>
        <dbReference type="PROSITE" id="PS51296"/>
    </source>
</evidence>
<keyword evidence="1" id="KW-0001">2Fe-2S</keyword>
<reference evidence="8 11" key="2">
    <citation type="submission" date="2019-07" db="EMBL/GenBank/DDBJ databases">
        <title>Whole genome shotgun sequence of Myxococcus fulvus NBRC 100333.</title>
        <authorList>
            <person name="Hosoyama A."/>
            <person name="Uohara A."/>
            <person name="Ohji S."/>
            <person name="Ichikawa N."/>
        </authorList>
    </citation>
    <scope>NUCLEOTIDE SEQUENCE [LARGE SCALE GENOMIC DNA]</scope>
    <source>
        <strain evidence="8 11">NBRC 100333</strain>
    </source>
</reference>
<sequence length="114" mass="12451">MDEGQPDGRFIPVARLTALDARGRAVVQVGDTRVALVRVDGQLHALEDTCPHRGGSLHEGDLEGTLLHCPLHAWPFDVRTGLCPWRPDAKVRIYDVLVRGGEILIAASDRVPGR</sequence>
<reference evidence="9 10" key="1">
    <citation type="submission" date="2016-10" db="EMBL/GenBank/DDBJ databases">
        <authorList>
            <person name="Varghese N."/>
            <person name="Submissions S."/>
        </authorList>
    </citation>
    <scope>NUCLEOTIDE SEQUENCE [LARGE SCALE GENOMIC DNA]</scope>
    <source>
        <strain evidence="9 10">DSM 16525</strain>
    </source>
</reference>
<gene>
    <name evidence="8" type="ORF">MFU01_45100</name>
    <name evidence="9" type="ORF">SAMN05443572_109124</name>
</gene>
<keyword evidence="2" id="KW-0479">Metal-binding</keyword>
<protein>
    <submittedName>
        <fullName evidence="9">Nitrite reductase (NADH) small subunit</fullName>
    </submittedName>
    <submittedName>
        <fullName evidence="8">tRNA-(Guanine-N1)-methyltransferase</fullName>
    </submittedName>
</protein>
<accession>A0A511T791</accession>
<keyword evidence="3" id="KW-0408">Iron</keyword>
<organism evidence="8 11">
    <name type="scientific">Myxococcus fulvus</name>
    <dbReference type="NCBI Taxonomy" id="33"/>
    <lineage>
        <taxon>Bacteria</taxon>
        <taxon>Pseudomonadati</taxon>
        <taxon>Myxococcota</taxon>
        <taxon>Myxococcia</taxon>
        <taxon>Myxococcales</taxon>
        <taxon>Cystobacterineae</taxon>
        <taxon>Myxococcaceae</taxon>
        <taxon>Myxococcus</taxon>
    </lineage>
</organism>
<dbReference type="STRING" id="1334629.MFUL124B02_18490"/>
<evidence type="ECO:0000256" key="5">
    <source>
        <dbReference type="ARBA" id="ARBA00034078"/>
    </source>
</evidence>
<evidence type="ECO:0000256" key="1">
    <source>
        <dbReference type="ARBA" id="ARBA00022714"/>
    </source>
</evidence>
<keyword evidence="10" id="KW-1185">Reference proteome</keyword>
<evidence type="ECO:0000313" key="8">
    <source>
        <dbReference type="EMBL" id="GEN09473.1"/>
    </source>
</evidence>
<keyword evidence="4" id="KW-0411">Iron-sulfur</keyword>
<evidence type="ECO:0000313" key="11">
    <source>
        <dbReference type="Proteomes" id="UP000321514"/>
    </source>
</evidence>
<evidence type="ECO:0000313" key="10">
    <source>
        <dbReference type="Proteomes" id="UP000183760"/>
    </source>
</evidence>
<dbReference type="PROSITE" id="PS51296">
    <property type="entry name" value="RIESKE"/>
    <property type="match status" value="1"/>
</dbReference>
<dbReference type="InterPro" id="IPR036922">
    <property type="entry name" value="Rieske_2Fe-2S_sf"/>
</dbReference>
<dbReference type="PANTHER" id="PTHR21496">
    <property type="entry name" value="FERREDOXIN-RELATED"/>
    <property type="match status" value="1"/>
</dbReference>
<evidence type="ECO:0000256" key="3">
    <source>
        <dbReference type="ARBA" id="ARBA00023004"/>
    </source>
</evidence>
<dbReference type="GO" id="GO:0008168">
    <property type="term" value="F:methyltransferase activity"/>
    <property type="evidence" value="ECO:0007669"/>
    <property type="project" value="UniProtKB-KW"/>
</dbReference>
<dbReference type="GO" id="GO:0051537">
    <property type="term" value="F:2 iron, 2 sulfur cluster binding"/>
    <property type="evidence" value="ECO:0007669"/>
    <property type="project" value="UniProtKB-KW"/>
</dbReference>
<dbReference type="GO" id="GO:0046872">
    <property type="term" value="F:metal ion binding"/>
    <property type="evidence" value="ECO:0007669"/>
    <property type="project" value="UniProtKB-KW"/>
</dbReference>